<evidence type="ECO:0000256" key="3">
    <source>
        <dbReference type="ARBA" id="ARBA00023125"/>
    </source>
</evidence>
<dbReference type="GO" id="GO:1990907">
    <property type="term" value="C:beta-catenin-TCF complex"/>
    <property type="evidence" value="ECO:0007669"/>
    <property type="project" value="TreeGrafter"/>
</dbReference>
<dbReference type="GO" id="GO:0000978">
    <property type="term" value="F:RNA polymerase II cis-regulatory region sequence-specific DNA binding"/>
    <property type="evidence" value="ECO:0007669"/>
    <property type="project" value="TreeGrafter"/>
</dbReference>
<name>A0A8C5H3Z4_GOUWI</name>
<dbReference type="GO" id="GO:0060070">
    <property type="term" value="P:canonical Wnt signaling pathway"/>
    <property type="evidence" value="ECO:0007669"/>
    <property type="project" value="TreeGrafter"/>
</dbReference>
<evidence type="ECO:0000256" key="6">
    <source>
        <dbReference type="ARBA" id="ARBA00023242"/>
    </source>
</evidence>
<accession>A0A8C5H3Z4</accession>
<keyword evidence="9" id="KW-1185">Reference proteome</keyword>
<organism evidence="8 9">
    <name type="scientific">Gouania willdenowi</name>
    <name type="common">Blunt-snouted clingfish</name>
    <name type="synonym">Lepadogaster willdenowi</name>
    <dbReference type="NCBI Taxonomy" id="441366"/>
    <lineage>
        <taxon>Eukaryota</taxon>
        <taxon>Metazoa</taxon>
        <taxon>Chordata</taxon>
        <taxon>Craniata</taxon>
        <taxon>Vertebrata</taxon>
        <taxon>Euteleostomi</taxon>
        <taxon>Actinopterygii</taxon>
        <taxon>Neopterygii</taxon>
        <taxon>Teleostei</taxon>
        <taxon>Neoteleostei</taxon>
        <taxon>Acanthomorphata</taxon>
        <taxon>Ovalentaria</taxon>
        <taxon>Blenniimorphae</taxon>
        <taxon>Blenniiformes</taxon>
        <taxon>Gobiesocoidei</taxon>
        <taxon>Gobiesocidae</taxon>
        <taxon>Gobiesocinae</taxon>
        <taxon>Gouania</taxon>
    </lineage>
</organism>
<sequence length="147" mass="16909">MSWMSYWLSCHQRPWNPSQFQITLDQSVSLLSPSTTLCSLFVFRSFRKRKREEGKGPYVKKPPNAFMLFLKSERKTVQEELGIRNSAAINKVLSERVQNKRELFQAEAQIEADIHALNNPGWSNKANYGKKSKKSRIKAPPLPPPSC</sequence>
<dbReference type="InterPro" id="IPR036910">
    <property type="entry name" value="HMG_box_dom_sf"/>
</dbReference>
<keyword evidence="2" id="KW-0805">Transcription regulation</keyword>
<feature type="compositionally biased region" description="Basic residues" evidence="7">
    <location>
        <begin position="128"/>
        <end position="137"/>
    </location>
</feature>
<comment type="subcellular location">
    <subcellularLocation>
        <location evidence="1">Nucleus</location>
    </subcellularLocation>
</comment>
<evidence type="ECO:0000256" key="5">
    <source>
        <dbReference type="ARBA" id="ARBA00023163"/>
    </source>
</evidence>
<evidence type="ECO:0000256" key="2">
    <source>
        <dbReference type="ARBA" id="ARBA00023015"/>
    </source>
</evidence>
<reference evidence="8" key="3">
    <citation type="submission" date="2025-09" db="UniProtKB">
        <authorList>
            <consortium name="Ensembl"/>
        </authorList>
    </citation>
    <scope>IDENTIFICATION</scope>
</reference>
<keyword evidence="5" id="KW-0804">Transcription</keyword>
<reference evidence="8" key="2">
    <citation type="submission" date="2025-08" db="UniProtKB">
        <authorList>
            <consortium name="Ensembl"/>
        </authorList>
    </citation>
    <scope>IDENTIFICATION</scope>
</reference>
<keyword evidence="4" id="KW-0010">Activator</keyword>
<keyword evidence="3" id="KW-0238">DNA-binding</keyword>
<dbReference type="PANTHER" id="PTHR10373:SF38">
    <property type="entry name" value="PROTEIN PANGOLIN, ISOFORM J"/>
    <property type="match status" value="1"/>
</dbReference>
<dbReference type="Ensembl" id="ENSGWIT00000043571.1">
    <property type="protein sequence ID" value="ENSGWIP00000040089.1"/>
    <property type="gene ID" value="ENSGWIG00000020294.1"/>
</dbReference>
<evidence type="ECO:0000256" key="7">
    <source>
        <dbReference type="SAM" id="MobiDB-lite"/>
    </source>
</evidence>
<reference evidence="8" key="1">
    <citation type="submission" date="2020-06" db="EMBL/GenBank/DDBJ databases">
        <authorList>
            <consortium name="Wellcome Sanger Institute Data Sharing"/>
        </authorList>
    </citation>
    <scope>NUCLEOTIDE SEQUENCE [LARGE SCALE GENOMIC DNA]</scope>
</reference>
<dbReference type="GO" id="GO:0000981">
    <property type="term" value="F:DNA-binding transcription factor activity, RNA polymerase II-specific"/>
    <property type="evidence" value="ECO:0007669"/>
    <property type="project" value="TreeGrafter"/>
</dbReference>
<evidence type="ECO:0000256" key="4">
    <source>
        <dbReference type="ARBA" id="ARBA00023159"/>
    </source>
</evidence>
<protein>
    <recommendedName>
        <fullName evidence="10">HMG box domain-containing protein</fullName>
    </recommendedName>
</protein>
<dbReference type="AlphaFoldDB" id="A0A8C5H3Z4"/>
<evidence type="ECO:0008006" key="10">
    <source>
        <dbReference type="Google" id="ProtNLM"/>
    </source>
</evidence>
<dbReference type="PANTHER" id="PTHR10373">
    <property type="entry name" value="TRANSCRIPTION FACTOR 7 FAMILY MEMBER"/>
    <property type="match status" value="1"/>
</dbReference>
<evidence type="ECO:0000313" key="8">
    <source>
        <dbReference type="Ensembl" id="ENSGWIP00000040089.1"/>
    </source>
</evidence>
<dbReference type="Gene3D" id="1.10.30.10">
    <property type="entry name" value="High mobility group box domain"/>
    <property type="match status" value="1"/>
</dbReference>
<dbReference type="Proteomes" id="UP000694680">
    <property type="component" value="Chromosome 21"/>
</dbReference>
<dbReference type="GO" id="GO:0000785">
    <property type="term" value="C:chromatin"/>
    <property type="evidence" value="ECO:0007669"/>
    <property type="project" value="TreeGrafter"/>
</dbReference>
<evidence type="ECO:0000313" key="9">
    <source>
        <dbReference type="Proteomes" id="UP000694680"/>
    </source>
</evidence>
<dbReference type="InterPro" id="IPR024940">
    <property type="entry name" value="TCF/LEF"/>
</dbReference>
<evidence type="ECO:0000256" key="1">
    <source>
        <dbReference type="ARBA" id="ARBA00004123"/>
    </source>
</evidence>
<keyword evidence="6" id="KW-0539">Nucleus</keyword>
<dbReference type="SUPFAM" id="SSF47095">
    <property type="entry name" value="HMG-box"/>
    <property type="match status" value="1"/>
</dbReference>
<feature type="region of interest" description="Disordered" evidence="7">
    <location>
        <begin position="118"/>
        <end position="147"/>
    </location>
</feature>
<proteinExistence type="predicted"/>